<name>A0A0S2I717_HHV1</name>
<keyword evidence="1" id="KW-1133">Transmembrane helix</keyword>
<protein>
    <submittedName>
        <fullName evidence="2">Envelope glycoprotein J</fullName>
    </submittedName>
</protein>
<keyword evidence="1" id="KW-0812">Transmembrane</keyword>
<keyword evidence="2" id="KW-0946">Virion</keyword>
<sequence length="128" mass="13512">MRDFRASEPTRNGQRTSEPGLAIRRNSTRLGVLCVAMSLRAVWHLGLLGSLVGAVLAATHLGPAANTTDPLTHAPVSPHPSPLGGFAVPLVVGGLCAVVLGAACLLELLRRTCRGWGRYHPYMDPVVV</sequence>
<dbReference type="InterPro" id="IPR004913">
    <property type="entry name" value="Herpes_gJ"/>
</dbReference>
<evidence type="ECO:0000313" key="2">
    <source>
        <dbReference type="EMBL" id="ALO18737.1"/>
    </source>
</evidence>
<reference evidence="2 3" key="1">
    <citation type="journal article" date="2015" name="Virology">
        <title>History and genomic sequence analysis of the herpes simplex virus 1 KOS and KOS1.1 sub-strains.</title>
        <authorList>
            <person name="Colgrove R.C."/>
            <person name="Liu X."/>
            <person name="Griffiths A."/>
            <person name="Raja P."/>
            <person name="Deluca N.A."/>
            <person name="Newman R.M."/>
            <person name="Coen D.M."/>
            <person name="Knipe D.M."/>
        </authorList>
    </citation>
    <scope>NUCLEOTIDE SEQUENCE [LARGE SCALE GENOMIC DNA]</scope>
    <source>
        <strain evidence="2">KOS 1.1</strain>
    </source>
</reference>
<accession>A0A0S2I717</accession>
<feature type="transmembrane region" description="Helical" evidence="1">
    <location>
        <begin position="30"/>
        <end position="58"/>
    </location>
</feature>
<dbReference type="Pfam" id="PF03229">
    <property type="entry name" value="Alpha_GJ"/>
    <property type="match status" value="1"/>
</dbReference>
<proteinExistence type="predicted"/>
<dbReference type="GO" id="GO:0019031">
    <property type="term" value="C:viral envelope"/>
    <property type="evidence" value="ECO:0007669"/>
    <property type="project" value="UniProtKB-KW"/>
</dbReference>
<evidence type="ECO:0000313" key="3">
    <source>
        <dbReference type="Proteomes" id="UP000110586"/>
    </source>
</evidence>
<keyword evidence="2" id="KW-0261">Viral envelope protein</keyword>
<dbReference type="Proteomes" id="UP000110586">
    <property type="component" value="Segment"/>
</dbReference>
<keyword evidence="1" id="KW-0472">Membrane</keyword>
<organism evidence="2 3">
    <name type="scientific">Human herpesvirus 1</name>
    <name type="common">HHV-1</name>
    <name type="synonym">Human herpes simplex virus 1</name>
    <dbReference type="NCBI Taxonomy" id="10298"/>
    <lineage>
        <taxon>Viruses</taxon>
        <taxon>Duplodnaviria</taxon>
        <taxon>Heunggongvirae</taxon>
        <taxon>Peploviricota</taxon>
        <taxon>Herviviricetes</taxon>
        <taxon>Herpesvirales</taxon>
        <taxon>Orthoherpesviridae</taxon>
        <taxon>Alphaherpesvirinae</taxon>
        <taxon>Simplexvirus</taxon>
        <taxon>Simplexvirus humanalpha1</taxon>
    </lineage>
</organism>
<dbReference type="EMBL" id="KT887224">
    <property type="protein sequence ID" value="ALO18737.1"/>
    <property type="molecule type" value="Genomic_DNA"/>
</dbReference>
<gene>
    <name evidence="2" type="primary">US5</name>
</gene>
<organismHost>
    <name type="scientific">Homo sapiens</name>
    <name type="common">Human</name>
    <dbReference type="NCBI Taxonomy" id="9606"/>
</organismHost>
<feature type="transmembrane region" description="Helical" evidence="1">
    <location>
        <begin position="86"/>
        <end position="109"/>
    </location>
</feature>
<evidence type="ECO:0000256" key="1">
    <source>
        <dbReference type="SAM" id="Phobius"/>
    </source>
</evidence>